<dbReference type="Proteomes" id="UP000053342">
    <property type="component" value="Unassembled WGS sequence"/>
</dbReference>
<evidence type="ECO:0000256" key="1">
    <source>
        <dbReference type="SAM" id="MobiDB-lite"/>
    </source>
</evidence>
<dbReference type="GeneID" id="27358270"/>
<dbReference type="PANTHER" id="PTHR28041:SF1">
    <property type="entry name" value="LARGE RIBOSOMAL SUBUNIT PROTEIN ML59"/>
    <property type="match status" value="1"/>
</dbReference>
<proteinExistence type="predicted"/>
<dbReference type="OrthoDB" id="18529at2759"/>
<dbReference type="HOGENOM" id="CLU_076154_0_0_1"/>
<dbReference type="STRING" id="215243.A0A0D2E4E3"/>
<feature type="domain" description="Large ribosomal subunit protein mL59" evidence="2">
    <location>
        <begin position="18"/>
        <end position="201"/>
    </location>
</feature>
<evidence type="ECO:0000313" key="3">
    <source>
        <dbReference type="EMBL" id="KIW42669.1"/>
    </source>
</evidence>
<dbReference type="VEuPathDB" id="FungiDB:PV06_06196"/>
<accession>A0A0D2E4E3</accession>
<keyword evidence="4" id="KW-1185">Reference proteome</keyword>
<dbReference type="AlphaFoldDB" id="A0A0D2E4E3"/>
<dbReference type="GO" id="GO:0003735">
    <property type="term" value="F:structural constituent of ribosome"/>
    <property type="evidence" value="ECO:0007669"/>
    <property type="project" value="InterPro"/>
</dbReference>
<feature type="region of interest" description="Disordered" evidence="1">
    <location>
        <begin position="78"/>
        <end position="104"/>
    </location>
</feature>
<dbReference type="InterPro" id="IPR037507">
    <property type="entry name" value="Ribosomal_mL59"/>
</dbReference>
<gene>
    <name evidence="3" type="ORF">PV06_06196</name>
</gene>
<name>A0A0D2E4E3_9EURO</name>
<dbReference type="PANTHER" id="PTHR28041">
    <property type="entry name" value="54S RIBOSOMAL PROTEIN L25, MITOCHONDRIAL"/>
    <property type="match status" value="1"/>
</dbReference>
<dbReference type="Pfam" id="PF18126">
    <property type="entry name" value="Mitoc_mL59"/>
    <property type="match status" value="1"/>
</dbReference>
<evidence type="ECO:0000259" key="2">
    <source>
        <dbReference type="Pfam" id="PF18126"/>
    </source>
</evidence>
<dbReference type="EMBL" id="KN847336">
    <property type="protein sequence ID" value="KIW42669.1"/>
    <property type="molecule type" value="Genomic_DNA"/>
</dbReference>
<evidence type="ECO:0000313" key="4">
    <source>
        <dbReference type="Proteomes" id="UP000053342"/>
    </source>
</evidence>
<dbReference type="GO" id="GO:0005762">
    <property type="term" value="C:mitochondrial large ribosomal subunit"/>
    <property type="evidence" value="ECO:0007669"/>
    <property type="project" value="InterPro"/>
</dbReference>
<dbReference type="RefSeq" id="XP_016262885.1">
    <property type="nucleotide sequence ID" value="XM_016407281.1"/>
</dbReference>
<reference evidence="3 4" key="1">
    <citation type="submission" date="2015-01" db="EMBL/GenBank/DDBJ databases">
        <title>The Genome Sequence of Exophiala oligosperma CBS72588.</title>
        <authorList>
            <consortium name="The Broad Institute Genomics Platform"/>
            <person name="Cuomo C."/>
            <person name="de Hoog S."/>
            <person name="Gorbushina A."/>
            <person name="Stielow B."/>
            <person name="Teixiera M."/>
            <person name="Abouelleil A."/>
            <person name="Chapman S.B."/>
            <person name="Priest M."/>
            <person name="Young S.K."/>
            <person name="Wortman J."/>
            <person name="Nusbaum C."/>
            <person name="Birren B."/>
        </authorList>
    </citation>
    <scope>NUCLEOTIDE SEQUENCE [LARGE SCALE GENOMIC DNA]</scope>
    <source>
        <strain evidence="3 4">CBS 72588</strain>
    </source>
</reference>
<organism evidence="3 4">
    <name type="scientific">Exophiala oligosperma</name>
    <dbReference type="NCBI Taxonomy" id="215243"/>
    <lineage>
        <taxon>Eukaryota</taxon>
        <taxon>Fungi</taxon>
        <taxon>Dikarya</taxon>
        <taxon>Ascomycota</taxon>
        <taxon>Pezizomycotina</taxon>
        <taxon>Eurotiomycetes</taxon>
        <taxon>Chaetothyriomycetidae</taxon>
        <taxon>Chaetothyriales</taxon>
        <taxon>Herpotrichiellaceae</taxon>
        <taxon>Exophiala</taxon>
    </lineage>
</organism>
<dbReference type="InterPro" id="IPR040922">
    <property type="entry name" value="Ribosomal_mL59_dom"/>
</dbReference>
<sequence length="214" mass="23528">MAEAVRAMAPSSLKLPKRLLDFFARYPPELYSARVTGVTIPITRKAAKEAAIARNAESSAAAPEQTSQTASAITVTSDELAPPTPTPTPQSSSTANSLPPNPFLPRKNFVTGKWAGAKIGLRRQAELVKLAKECQIEELLPPGRKSTAFKQSRLLERGLAVRGTGVGQKVKGHQWERHVGATLEKRRTAMENMPELINEWKRRGHGRGWKKYPK</sequence>
<protein>
    <recommendedName>
        <fullName evidence="2">Large ribosomal subunit protein mL59 domain-containing protein</fullName>
    </recommendedName>
</protein>